<dbReference type="Gene3D" id="2.120.10.80">
    <property type="entry name" value="Kelch-type beta propeller"/>
    <property type="match status" value="2"/>
</dbReference>
<accession>A0A8H4IRM3</accession>
<evidence type="ECO:0000256" key="2">
    <source>
        <dbReference type="ARBA" id="ARBA00023004"/>
    </source>
</evidence>
<gene>
    <name evidence="4" type="ORF">GTA08_BOTSDO05588</name>
</gene>
<dbReference type="Proteomes" id="UP000572817">
    <property type="component" value="Unassembled WGS sequence"/>
</dbReference>
<dbReference type="PANTHER" id="PTHR47435:SF4">
    <property type="entry name" value="KELCH REPEAT PROTEIN (AFU_ORTHOLOGUE AFUA_5G12780)"/>
    <property type="match status" value="1"/>
</dbReference>
<sequence length="455" mass="47636">MPPTFGGVLNSGKGYLSGAVGFAKGIAQPGQRTVKATFAQVSGAPLARTSHSVSVVKGRAYIFGGETAEGQIADNDMHVVILPSSGVSEADYYTITPKAAKEDGGVPAARKGHSAVVVGDDIFIFGGDIEGGADENGRVWVFSTSRSNWTPLDPANAEAPAPPSRSFQAAAASEEPTPKETRTDQTTLPQQPPDPSLVVPEPPEPGTWGTIFISGGKGADGELLHDLWTFDIRSKIWNKLAAPPGPARLAAALACVGSRLYLFGGVNNTEPVPTGVSHFDVSGLWRFAESGGPPARTLSGEWETIQHEEGAGPANRSGAALVEVTAGKSGHYLLLVGGLKPDVQEEGLSYLDDVWVFQLPTTVAATPAKSTSQNTIKLDTKDAHWSEVHYQYLNDEGDVVPERPASLAGTKGMDTRIGFGATKGTEVDGASVVIWGGADDTGKILDNGWLITVDR</sequence>
<dbReference type="EMBL" id="WWBZ02000033">
    <property type="protein sequence ID" value="KAF4306120.1"/>
    <property type="molecule type" value="Genomic_DNA"/>
</dbReference>
<reference evidence="4" key="1">
    <citation type="submission" date="2020-04" db="EMBL/GenBank/DDBJ databases">
        <title>Genome Assembly and Annotation of Botryosphaeria dothidea sdau 11-99, a Latent Pathogen of Apple Fruit Ring Rot in China.</title>
        <authorList>
            <person name="Yu C."/>
            <person name="Diao Y."/>
            <person name="Lu Q."/>
            <person name="Zhao J."/>
            <person name="Cui S."/>
            <person name="Peng C."/>
            <person name="He B."/>
            <person name="Liu H."/>
        </authorList>
    </citation>
    <scope>NUCLEOTIDE SEQUENCE [LARGE SCALE GENOMIC DNA]</scope>
    <source>
        <strain evidence="4">Sdau11-99</strain>
    </source>
</reference>
<protein>
    <submittedName>
        <fullName evidence="4">Kelch-type beta propeller</fullName>
    </submittedName>
</protein>
<dbReference type="InterPro" id="IPR015915">
    <property type="entry name" value="Kelch-typ_b-propeller"/>
</dbReference>
<dbReference type="Pfam" id="PF24681">
    <property type="entry name" value="Kelch_KLHDC2_KLHL20_DRC7"/>
    <property type="match status" value="1"/>
</dbReference>
<keyword evidence="2" id="KW-0408">Iron</keyword>
<dbReference type="PANTHER" id="PTHR47435">
    <property type="entry name" value="KELCH REPEAT PROTEIN (AFU_ORTHOLOGUE AFUA_5G12780)"/>
    <property type="match status" value="1"/>
</dbReference>
<evidence type="ECO:0000313" key="5">
    <source>
        <dbReference type="Proteomes" id="UP000572817"/>
    </source>
</evidence>
<dbReference type="SUPFAM" id="SSF117281">
    <property type="entry name" value="Kelch motif"/>
    <property type="match status" value="1"/>
</dbReference>
<feature type="compositionally biased region" description="Pro residues" evidence="3">
    <location>
        <begin position="190"/>
        <end position="199"/>
    </location>
</feature>
<comment type="caution">
    <text evidence="4">The sequence shown here is derived from an EMBL/GenBank/DDBJ whole genome shotgun (WGS) entry which is preliminary data.</text>
</comment>
<dbReference type="OrthoDB" id="10250130at2759"/>
<proteinExistence type="predicted"/>
<organism evidence="4 5">
    <name type="scientific">Botryosphaeria dothidea</name>
    <dbReference type="NCBI Taxonomy" id="55169"/>
    <lineage>
        <taxon>Eukaryota</taxon>
        <taxon>Fungi</taxon>
        <taxon>Dikarya</taxon>
        <taxon>Ascomycota</taxon>
        <taxon>Pezizomycotina</taxon>
        <taxon>Dothideomycetes</taxon>
        <taxon>Dothideomycetes incertae sedis</taxon>
        <taxon>Botryosphaeriales</taxon>
        <taxon>Botryosphaeriaceae</taxon>
        <taxon>Botryosphaeria</taxon>
    </lineage>
</organism>
<name>A0A8H4IRM3_9PEZI</name>
<dbReference type="GO" id="GO:0019760">
    <property type="term" value="P:glucosinolate metabolic process"/>
    <property type="evidence" value="ECO:0007669"/>
    <property type="project" value="UniProtKB-ARBA"/>
</dbReference>
<feature type="region of interest" description="Disordered" evidence="3">
    <location>
        <begin position="150"/>
        <end position="199"/>
    </location>
</feature>
<dbReference type="AlphaFoldDB" id="A0A8H4IRM3"/>
<evidence type="ECO:0000313" key="4">
    <source>
        <dbReference type="EMBL" id="KAF4306120.1"/>
    </source>
</evidence>
<keyword evidence="1" id="KW-0677">Repeat</keyword>
<keyword evidence="5" id="KW-1185">Reference proteome</keyword>
<evidence type="ECO:0000256" key="1">
    <source>
        <dbReference type="ARBA" id="ARBA00022737"/>
    </source>
</evidence>
<evidence type="ECO:0000256" key="3">
    <source>
        <dbReference type="SAM" id="MobiDB-lite"/>
    </source>
</evidence>